<evidence type="ECO:0000256" key="3">
    <source>
        <dbReference type="ARBA" id="ARBA00022692"/>
    </source>
</evidence>
<comment type="subcellular location">
    <subcellularLocation>
        <location evidence="1">Cell membrane</location>
        <topology evidence="1">Multi-pass membrane protein</topology>
    </subcellularLocation>
</comment>
<feature type="transmembrane region" description="Helical" evidence="7">
    <location>
        <begin position="185"/>
        <end position="202"/>
    </location>
</feature>
<keyword evidence="2" id="KW-1003">Cell membrane</keyword>
<evidence type="ECO:0000256" key="1">
    <source>
        <dbReference type="ARBA" id="ARBA00004651"/>
    </source>
</evidence>
<keyword evidence="3 7" id="KW-0812">Transmembrane</keyword>
<feature type="compositionally biased region" description="Basic and acidic residues" evidence="6">
    <location>
        <begin position="80"/>
        <end position="103"/>
    </location>
</feature>
<feature type="domain" description="EamA" evidence="8">
    <location>
        <begin position="127"/>
        <end position="201"/>
    </location>
</feature>
<feature type="region of interest" description="Disordered" evidence="6">
    <location>
        <begin position="361"/>
        <end position="411"/>
    </location>
</feature>
<proteinExistence type="predicted"/>
<evidence type="ECO:0000256" key="5">
    <source>
        <dbReference type="ARBA" id="ARBA00023136"/>
    </source>
</evidence>
<name>A0A644UWU1_9ZZZZ</name>
<evidence type="ECO:0000256" key="4">
    <source>
        <dbReference type="ARBA" id="ARBA00022989"/>
    </source>
</evidence>
<dbReference type="SUPFAM" id="SSF103481">
    <property type="entry name" value="Multidrug resistance efflux transporter EmrE"/>
    <property type="match status" value="2"/>
</dbReference>
<feature type="transmembrane region" description="Helical" evidence="7">
    <location>
        <begin position="245"/>
        <end position="263"/>
    </location>
</feature>
<dbReference type="InterPro" id="IPR000620">
    <property type="entry name" value="EamA_dom"/>
</dbReference>
<dbReference type="GO" id="GO:0005886">
    <property type="term" value="C:plasma membrane"/>
    <property type="evidence" value="ECO:0007669"/>
    <property type="project" value="UniProtKB-SubCell"/>
</dbReference>
<evidence type="ECO:0000256" key="7">
    <source>
        <dbReference type="SAM" id="Phobius"/>
    </source>
</evidence>
<feature type="compositionally biased region" description="Basic and acidic residues" evidence="6">
    <location>
        <begin position="361"/>
        <end position="381"/>
    </location>
</feature>
<feature type="transmembrane region" description="Helical" evidence="7">
    <location>
        <begin position="39"/>
        <end position="58"/>
    </location>
</feature>
<dbReference type="EMBL" id="VSSQ01000173">
    <property type="protein sequence ID" value="MPL83217.1"/>
    <property type="molecule type" value="Genomic_DNA"/>
</dbReference>
<feature type="transmembrane region" description="Helical" evidence="7">
    <location>
        <begin position="323"/>
        <end position="343"/>
    </location>
</feature>
<feature type="domain" description="EamA" evidence="8">
    <location>
        <begin position="210"/>
        <end position="340"/>
    </location>
</feature>
<reference evidence="10" key="1">
    <citation type="submission" date="2019-08" db="EMBL/GenBank/DDBJ databases">
        <authorList>
            <person name="Kucharzyk K."/>
            <person name="Murdoch R.W."/>
            <person name="Higgins S."/>
            <person name="Loffler F."/>
        </authorList>
    </citation>
    <scope>NUCLEOTIDE SEQUENCE</scope>
</reference>
<dbReference type="Pfam" id="PF00892">
    <property type="entry name" value="EamA"/>
    <property type="match status" value="2"/>
</dbReference>
<keyword evidence="5 7" id="KW-0472">Membrane</keyword>
<feature type="transmembrane region" description="Helical" evidence="7">
    <location>
        <begin position="269"/>
        <end position="289"/>
    </location>
</feature>
<gene>
    <name evidence="9" type="ORF">SDC9_29167</name>
    <name evidence="10" type="ORF">SDC9_29484</name>
</gene>
<evidence type="ECO:0000256" key="2">
    <source>
        <dbReference type="ARBA" id="ARBA00022475"/>
    </source>
</evidence>
<feature type="transmembrane region" description="Helical" evidence="7">
    <location>
        <begin position="159"/>
        <end position="178"/>
    </location>
</feature>
<evidence type="ECO:0000256" key="6">
    <source>
        <dbReference type="SAM" id="MobiDB-lite"/>
    </source>
</evidence>
<accession>A0A644UWU1</accession>
<feature type="transmembrane region" description="Helical" evidence="7">
    <location>
        <begin position="132"/>
        <end position="153"/>
    </location>
</feature>
<evidence type="ECO:0000313" key="9">
    <source>
        <dbReference type="EMBL" id="MPL83217.1"/>
    </source>
</evidence>
<dbReference type="PANTHER" id="PTHR32322">
    <property type="entry name" value="INNER MEMBRANE TRANSPORTER"/>
    <property type="match status" value="1"/>
</dbReference>
<dbReference type="InterPro" id="IPR050638">
    <property type="entry name" value="AA-Vitamin_Transporters"/>
</dbReference>
<keyword evidence="4 7" id="KW-1133">Transmembrane helix</keyword>
<feature type="transmembrane region" description="Helical" evidence="7">
    <location>
        <begin position="301"/>
        <end position="317"/>
    </location>
</feature>
<dbReference type="EMBL" id="VSSQ01000177">
    <property type="protein sequence ID" value="MPL83529.1"/>
    <property type="molecule type" value="Genomic_DNA"/>
</dbReference>
<feature type="compositionally biased region" description="Basic residues" evidence="6">
    <location>
        <begin position="382"/>
        <end position="411"/>
    </location>
</feature>
<organism evidence="10">
    <name type="scientific">bioreactor metagenome</name>
    <dbReference type="NCBI Taxonomy" id="1076179"/>
    <lineage>
        <taxon>unclassified sequences</taxon>
        <taxon>metagenomes</taxon>
        <taxon>ecological metagenomes</taxon>
    </lineage>
</organism>
<dbReference type="PANTHER" id="PTHR32322:SF18">
    <property type="entry name" value="S-ADENOSYLMETHIONINE_S-ADENOSYLHOMOCYSTEINE TRANSPORTER"/>
    <property type="match status" value="1"/>
</dbReference>
<dbReference type="AlphaFoldDB" id="A0A644UWU1"/>
<feature type="region of interest" description="Disordered" evidence="6">
    <location>
        <begin position="74"/>
        <end position="106"/>
    </location>
</feature>
<protein>
    <recommendedName>
        <fullName evidence="8">EamA domain-containing protein</fullName>
    </recommendedName>
</protein>
<evidence type="ECO:0000259" key="8">
    <source>
        <dbReference type="Pfam" id="PF00892"/>
    </source>
</evidence>
<sequence length="411" mass="46361">MNFNRYWIFLGLLSGLLFGIATPFSKILLINLNSFQLAGLLYLGSGTVIVPTIIKKLYNNLNYNINKMDVNKNNAIDNENDNKNNKKNNKKDNKNENNEDNKNNKNKYKNINEKIIKEYLFNLGFGKNFLKILLIVIFGGILGPLFLMMGLSYNSASSTAVWLNMELVATAILGVIFFKDNLDKFAVIGLILTFSAGLVVSWNNSFGNLFSIIFIILACFSWGLDNQLTSIVDGVSPEFITFVKGIFGGGINLTIGLFLAHHILSIESIFFGIVLGIVSYGLSIVIFISSAQNLGATRSQILFSTAPFWGILFSLFIGEPITLNLIIASLLLIIAVLITNNLVHNHYHSHKKIEHIHLHSHDDNHHNHNHNIDNSESCDKSKNKKHSHMHHHNEKYHKHNHFPDLHHKHTH</sequence>
<feature type="transmembrane region" description="Helical" evidence="7">
    <location>
        <begin position="208"/>
        <end position="224"/>
    </location>
</feature>
<comment type="caution">
    <text evidence="10">The sequence shown here is derived from an EMBL/GenBank/DDBJ whole genome shotgun (WGS) entry which is preliminary data.</text>
</comment>
<dbReference type="InterPro" id="IPR037185">
    <property type="entry name" value="EmrE-like"/>
</dbReference>
<evidence type="ECO:0000313" key="10">
    <source>
        <dbReference type="EMBL" id="MPL83529.1"/>
    </source>
</evidence>